<accession>A0A386H6E6</accession>
<sequence>MTYTVQEVANLSGTTVKTLYHYQKVGLLFPHMIGENGYRYYTDKELIRLQQILFYRELDFSLEQIKMALENEPNQLKCLKKQKSLLSTRKERLSAILNTLDEAISHAQKGVPMNTEKMFTGLNKAEWGDALKDQNEHLQKEYGFSLDTAAISADTMNENAQEAIQFMSFMAKSLKENVSVNDRTVITAIHKHIEFLNINAKGFAKQSHFFLTDNFHRSMLEQQQVGLSYYLYIAADKYAESNNN</sequence>
<gene>
    <name evidence="3" type="ORF">D4Z93_11710</name>
</gene>
<keyword evidence="4" id="KW-1185">Reference proteome</keyword>
<protein>
    <submittedName>
        <fullName evidence="3">MerR family transcriptional regulator</fullName>
    </submittedName>
</protein>
<dbReference type="Pfam" id="PF13411">
    <property type="entry name" value="MerR_1"/>
    <property type="match status" value="1"/>
</dbReference>
<dbReference type="SUPFAM" id="SSF46955">
    <property type="entry name" value="Putative DNA-binding domain"/>
    <property type="match status" value="1"/>
</dbReference>
<evidence type="ECO:0000256" key="1">
    <source>
        <dbReference type="ARBA" id="ARBA00023125"/>
    </source>
</evidence>
<dbReference type="InterPro" id="IPR000551">
    <property type="entry name" value="MerR-type_HTH_dom"/>
</dbReference>
<dbReference type="InterPro" id="IPR009061">
    <property type="entry name" value="DNA-bd_dom_put_sf"/>
</dbReference>
<dbReference type="PROSITE" id="PS50937">
    <property type="entry name" value="HTH_MERR_2"/>
    <property type="match status" value="1"/>
</dbReference>
<organism evidence="3 4">
    <name type="scientific">Clostridium fermenticellae</name>
    <dbReference type="NCBI Taxonomy" id="2068654"/>
    <lineage>
        <taxon>Bacteria</taxon>
        <taxon>Bacillati</taxon>
        <taxon>Bacillota</taxon>
        <taxon>Clostridia</taxon>
        <taxon>Eubacteriales</taxon>
        <taxon>Clostridiaceae</taxon>
        <taxon>Clostridium</taxon>
    </lineage>
</organism>
<evidence type="ECO:0000313" key="3">
    <source>
        <dbReference type="EMBL" id="AYD41148.1"/>
    </source>
</evidence>
<dbReference type="InterPro" id="IPR047057">
    <property type="entry name" value="MerR_fam"/>
</dbReference>
<dbReference type="EMBL" id="CP032416">
    <property type="protein sequence ID" value="AYD41148.1"/>
    <property type="molecule type" value="Genomic_DNA"/>
</dbReference>
<dbReference type="PANTHER" id="PTHR30204">
    <property type="entry name" value="REDOX-CYCLING DRUG-SENSING TRANSCRIPTIONAL ACTIVATOR SOXR"/>
    <property type="match status" value="1"/>
</dbReference>
<evidence type="ECO:0000313" key="4">
    <source>
        <dbReference type="Proteomes" id="UP000266301"/>
    </source>
</evidence>
<dbReference type="GO" id="GO:0003677">
    <property type="term" value="F:DNA binding"/>
    <property type="evidence" value="ECO:0007669"/>
    <property type="project" value="UniProtKB-KW"/>
</dbReference>
<dbReference type="KEGG" id="cfer:D4Z93_11710"/>
<dbReference type="CDD" id="cd01106">
    <property type="entry name" value="HTH_TipAL-Mta"/>
    <property type="match status" value="1"/>
</dbReference>
<evidence type="ECO:0000259" key="2">
    <source>
        <dbReference type="PROSITE" id="PS50937"/>
    </source>
</evidence>
<dbReference type="SMART" id="SM00422">
    <property type="entry name" value="HTH_MERR"/>
    <property type="match status" value="1"/>
</dbReference>
<dbReference type="Gene3D" id="1.10.1660.10">
    <property type="match status" value="1"/>
</dbReference>
<dbReference type="Proteomes" id="UP000266301">
    <property type="component" value="Chromosome"/>
</dbReference>
<keyword evidence="1" id="KW-0238">DNA-binding</keyword>
<proteinExistence type="predicted"/>
<name>A0A386H6E6_9CLOT</name>
<feature type="domain" description="HTH merR-type" evidence="2">
    <location>
        <begin position="2"/>
        <end position="71"/>
    </location>
</feature>
<dbReference type="PANTHER" id="PTHR30204:SF90">
    <property type="entry name" value="HTH-TYPE TRANSCRIPTIONAL ACTIVATOR MTA"/>
    <property type="match status" value="1"/>
</dbReference>
<dbReference type="AlphaFoldDB" id="A0A386H6E6"/>
<reference evidence="3 4" key="1">
    <citation type="journal article" date="2019" name="Int. J. Syst. Evol. Microbiol.">
        <title>Clostridium fermenticellae sp. nov., isolated from the mud in a fermentation cellar for the production of the Chinese liquor, baijiu.</title>
        <authorList>
            <person name="Xu P.X."/>
            <person name="Chai L.J."/>
            <person name="Qiu T."/>
            <person name="Zhang X.J."/>
            <person name="Lu Z.M."/>
            <person name="Xiao C."/>
            <person name="Wang S.T."/>
            <person name="Shen C.H."/>
            <person name="Shi J.S."/>
            <person name="Xu Z.H."/>
        </authorList>
    </citation>
    <scope>NUCLEOTIDE SEQUENCE [LARGE SCALE GENOMIC DNA]</scope>
    <source>
        <strain evidence="3 4">JN500901</strain>
    </source>
</reference>
<dbReference type="OrthoDB" id="9814833at2"/>
<dbReference type="RefSeq" id="WP_119973737.1">
    <property type="nucleotide sequence ID" value="NZ_CP032416.1"/>
</dbReference>
<dbReference type="GO" id="GO:0003700">
    <property type="term" value="F:DNA-binding transcription factor activity"/>
    <property type="evidence" value="ECO:0007669"/>
    <property type="project" value="InterPro"/>
</dbReference>